<comment type="cofactor">
    <cofactor evidence="1">
        <name>Fe cation</name>
        <dbReference type="ChEBI" id="CHEBI:24875"/>
    </cofactor>
</comment>
<dbReference type="PANTHER" id="PTHR11496">
    <property type="entry name" value="ALCOHOL DEHYDROGENASE"/>
    <property type="match status" value="1"/>
</dbReference>
<dbReference type="EMBL" id="JAFBCY010000002">
    <property type="protein sequence ID" value="MBM7851001.1"/>
    <property type="molecule type" value="Genomic_DNA"/>
</dbReference>
<dbReference type="SUPFAM" id="SSF56796">
    <property type="entry name" value="Dehydroquinate synthase-like"/>
    <property type="match status" value="1"/>
</dbReference>
<dbReference type="EMBL" id="BSFF01000001">
    <property type="protein sequence ID" value="GLK54059.1"/>
    <property type="molecule type" value="Genomic_DNA"/>
</dbReference>
<comment type="caution">
    <text evidence="7">The sequence shown here is derived from an EMBL/GenBank/DDBJ whole genome shotgun (WGS) entry which is preliminary data.</text>
</comment>
<evidence type="ECO:0000256" key="4">
    <source>
        <dbReference type="ARBA" id="ARBA00049243"/>
    </source>
</evidence>
<dbReference type="Proteomes" id="UP001143400">
    <property type="component" value="Unassembled WGS sequence"/>
</dbReference>
<comment type="similarity">
    <text evidence="2">Belongs to the iron-containing alcohol dehydrogenase family.</text>
</comment>
<evidence type="ECO:0000313" key="7">
    <source>
        <dbReference type="EMBL" id="GLK54059.1"/>
    </source>
</evidence>
<dbReference type="PANTHER" id="PTHR11496:SF102">
    <property type="entry name" value="ALCOHOL DEHYDROGENASE 4"/>
    <property type="match status" value="1"/>
</dbReference>
<evidence type="ECO:0000259" key="5">
    <source>
        <dbReference type="Pfam" id="PF00465"/>
    </source>
</evidence>
<proteinExistence type="inferred from homology"/>
<keyword evidence="9" id="KW-1185">Reference proteome</keyword>
<dbReference type="InterPro" id="IPR056798">
    <property type="entry name" value="ADH_Fe_C"/>
</dbReference>
<gene>
    <name evidence="7" type="ORF">GCM10008170_00780</name>
    <name evidence="8" type="ORF">JOD31_001226</name>
</gene>
<dbReference type="CDD" id="cd14861">
    <property type="entry name" value="Fe-ADH-like"/>
    <property type="match status" value="1"/>
</dbReference>
<reference evidence="7" key="3">
    <citation type="submission" date="2023-01" db="EMBL/GenBank/DDBJ databases">
        <authorList>
            <person name="Sun Q."/>
            <person name="Evtushenko L."/>
        </authorList>
    </citation>
    <scope>NUCLEOTIDE SEQUENCE</scope>
    <source>
        <strain evidence="7">VKM B-1606</strain>
    </source>
</reference>
<keyword evidence="3" id="KW-0560">Oxidoreductase</keyword>
<protein>
    <submittedName>
        <fullName evidence="8">Alcohol dehydrogenase class IV</fullName>
    </submittedName>
    <submittedName>
        <fullName evidence="7">Iron-containing alcohol dehydrogenase</fullName>
    </submittedName>
</protein>
<evidence type="ECO:0000259" key="6">
    <source>
        <dbReference type="Pfam" id="PF25137"/>
    </source>
</evidence>
<name>A0A9W6MQI7_9HYPH</name>
<dbReference type="GO" id="GO:0046872">
    <property type="term" value="F:metal ion binding"/>
    <property type="evidence" value="ECO:0007669"/>
    <property type="project" value="InterPro"/>
</dbReference>
<organism evidence="7 10">
    <name type="scientific">Methylopila capsulata</name>
    <dbReference type="NCBI Taxonomy" id="61654"/>
    <lineage>
        <taxon>Bacteria</taxon>
        <taxon>Pseudomonadati</taxon>
        <taxon>Pseudomonadota</taxon>
        <taxon>Alphaproteobacteria</taxon>
        <taxon>Hyphomicrobiales</taxon>
        <taxon>Methylopilaceae</taxon>
        <taxon>Methylopila</taxon>
    </lineage>
</organism>
<reference evidence="8 9" key="2">
    <citation type="submission" date="2021-01" db="EMBL/GenBank/DDBJ databases">
        <title>Genomic Encyclopedia of Type Strains, Phase IV (KMG-IV): sequencing the most valuable type-strain genomes for metagenomic binning, comparative biology and taxonomic classification.</title>
        <authorList>
            <person name="Goeker M."/>
        </authorList>
    </citation>
    <scope>NUCLEOTIDE SEQUENCE [LARGE SCALE GENOMIC DNA]</scope>
    <source>
        <strain evidence="8 9">DSM 6130</strain>
    </source>
</reference>
<dbReference type="Gene3D" id="1.20.1090.10">
    <property type="entry name" value="Dehydroquinate synthase-like - alpha domain"/>
    <property type="match status" value="1"/>
</dbReference>
<dbReference type="Proteomes" id="UP000758856">
    <property type="component" value="Unassembled WGS sequence"/>
</dbReference>
<evidence type="ECO:0000313" key="10">
    <source>
        <dbReference type="Proteomes" id="UP001143400"/>
    </source>
</evidence>
<evidence type="ECO:0000256" key="2">
    <source>
        <dbReference type="ARBA" id="ARBA00007358"/>
    </source>
</evidence>
<dbReference type="FunFam" id="3.40.50.1970:FF:000003">
    <property type="entry name" value="Alcohol dehydrogenase, iron-containing"/>
    <property type="match status" value="1"/>
</dbReference>
<evidence type="ECO:0000313" key="9">
    <source>
        <dbReference type="Proteomes" id="UP000758856"/>
    </source>
</evidence>
<dbReference type="InterPro" id="IPR001670">
    <property type="entry name" value="ADH_Fe/GldA"/>
</dbReference>
<evidence type="ECO:0000256" key="3">
    <source>
        <dbReference type="ARBA" id="ARBA00023002"/>
    </source>
</evidence>
<evidence type="ECO:0000313" key="8">
    <source>
        <dbReference type="EMBL" id="MBM7851001.1"/>
    </source>
</evidence>
<reference evidence="7" key="1">
    <citation type="journal article" date="2014" name="Int. J. Syst. Evol. Microbiol.">
        <title>Complete genome sequence of Corynebacterium casei LMG S-19264T (=DSM 44701T), isolated from a smear-ripened cheese.</title>
        <authorList>
            <consortium name="US DOE Joint Genome Institute (JGI-PGF)"/>
            <person name="Walter F."/>
            <person name="Albersmeier A."/>
            <person name="Kalinowski J."/>
            <person name="Ruckert C."/>
        </authorList>
    </citation>
    <scope>NUCLEOTIDE SEQUENCE</scope>
    <source>
        <strain evidence="7">VKM B-1606</strain>
    </source>
</reference>
<dbReference type="RefSeq" id="WP_204949431.1">
    <property type="nucleotide sequence ID" value="NZ_BSFF01000001.1"/>
</dbReference>
<dbReference type="AlphaFoldDB" id="A0A9W6MQI7"/>
<dbReference type="GO" id="GO:0004022">
    <property type="term" value="F:alcohol dehydrogenase (NAD+) activity"/>
    <property type="evidence" value="ECO:0007669"/>
    <property type="project" value="UniProtKB-EC"/>
</dbReference>
<dbReference type="Pfam" id="PF00465">
    <property type="entry name" value="Fe-ADH"/>
    <property type="match status" value="1"/>
</dbReference>
<feature type="domain" description="Alcohol dehydrogenase iron-type/glycerol dehydrogenase GldA" evidence="5">
    <location>
        <begin position="10"/>
        <end position="174"/>
    </location>
</feature>
<evidence type="ECO:0000256" key="1">
    <source>
        <dbReference type="ARBA" id="ARBA00001962"/>
    </source>
</evidence>
<dbReference type="Gene3D" id="3.40.50.1970">
    <property type="match status" value="1"/>
</dbReference>
<dbReference type="Pfam" id="PF25137">
    <property type="entry name" value="ADH_Fe_C"/>
    <property type="match status" value="1"/>
</dbReference>
<feature type="domain" description="Fe-containing alcohol dehydrogenase-like C-terminal" evidence="6">
    <location>
        <begin position="185"/>
        <end position="371"/>
    </location>
</feature>
<sequence length="374" mass="38484">MPPITYLTTIDFEIGAVARLGEALQGLKISRPLIVSDRGLKAAGIVDRIAALCPAGSPVFLDVPTNPTESAALAALEVYKAGGCDGLVAAGGGSPIDLAKAVALLATHDGPLETYAAILGGIPKIAAVAPLIAVPTTAGTGSEVGRAALISLDDGRKLGFISPHLIPKLAICDPELTLGLPAWLTAATGLDGLSHCIETLLSPRFNPPAEAIALDGAGRIWRHIERACADGGDIEARSELMMGALEGGLTFQKGLGAVHALSHALGGLKTASLHHGTLNAILMPPVLRFSAGHVGDKIERLKAAMGLAPETDLADELDALNRRLGVPAGLETLGVTADVLPWVVERALADHSHATAPRQPSAEEYRALLDDRMG</sequence>
<dbReference type="InterPro" id="IPR039697">
    <property type="entry name" value="Alcohol_dehydrogenase_Fe"/>
</dbReference>
<accession>A0A9W6MQI7</accession>
<comment type="catalytic activity">
    <reaction evidence="4">
        <text>a primary alcohol + NAD(+) = an aldehyde + NADH + H(+)</text>
        <dbReference type="Rhea" id="RHEA:10736"/>
        <dbReference type="ChEBI" id="CHEBI:15378"/>
        <dbReference type="ChEBI" id="CHEBI:15734"/>
        <dbReference type="ChEBI" id="CHEBI:17478"/>
        <dbReference type="ChEBI" id="CHEBI:57540"/>
        <dbReference type="ChEBI" id="CHEBI:57945"/>
        <dbReference type="EC" id="1.1.1.1"/>
    </reaction>
</comment>